<dbReference type="AlphaFoldDB" id="A0A9P0U0D0"/>
<reference evidence="3" key="1">
    <citation type="submission" date="2022-05" db="EMBL/GenBank/DDBJ databases">
        <authorList>
            <person name="Okamura Y."/>
        </authorList>
    </citation>
    <scope>NUCLEOTIDE SEQUENCE</scope>
</reference>
<sequence length="400" mass="46996">MATKLNELYEDFDSETTLDISSNDLETVPDRIYKNKSATMIYLQNNKIRFLPDDFFHTFLNLIWLDLRGNQLECIPPSIKNHPSLTHLLLQDNNISSLPNELGTVMTLKVLQLNGNPLVYPPKEIINLGTNKTLKYLYNQYLSTLLDEKSISDNTSEFEAEELSNARSYNSVLDSSEMKNRLKVHFNENDASEYYDKLKGKCPKLAITREKTLHTQSSKYLQPIRTANKMVQDQRILQSYLKEQALLKRKDFIARADKIIQEKKNMELLRNWRKNYKTRQFFMSNDTTNYTEPIYPYDTNPEYMTFLTREDLEKDLPDKFRKRIVRRSKPTVPRKSNNDVHLAMKIKELFDNLEAIDLQTNEMTPRTEQKILLHEIQKITEIKQKLSELSTTNSRSVTDD</sequence>
<name>A0A9P0U0D0_PIEBR</name>
<dbReference type="PANTHER" id="PTHR48051">
    <property type="match status" value="1"/>
</dbReference>
<dbReference type="PROSITE" id="PS51450">
    <property type="entry name" value="LRR"/>
    <property type="match status" value="2"/>
</dbReference>
<keyword evidence="1" id="KW-0433">Leucine-rich repeat</keyword>
<evidence type="ECO:0000256" key="1">
    <source>
        <dbReference type="ARBA" id="ARBA00022614"/>
    </source>
</evidence>
<dbReference type="InterPro" id="IPR032675">
    <property type="entry name" value="LRR_dom_sf"/>
</dbReference>
<dbReference type="SUPFAM" id="SSF52058">
    <property type="entry name" value="L domain-like"/>
    <property type="match status" value="1"/>
</dbReference>
<dbReference type="InterPro" id="IPR050216">
    <property type="entry name" value="LRR_domain-containing"/>
</dbReference>
<dbReference type="Gene3D" id="3.80.10.10">
    <property type="entry name" value="Ribonuclease Inhibitor"/>
    <property type="match status" value="1"/>
</dbReference>
<dbReference type="GO" id="GO:0005737">
    <property type="term" value="C:cytoplasm"/>
    <property type="evidence" value="ECO:0007669"/>
    <property type="project" value="TreeGrafter"/>
</dbReference>
<organism evidence="3 4">
    <name type="scientific">Pieris brassicae</name>
    <name type="common">White butterfly</name>
    <name type="synonym">Large white butterfly</name>
    <dbReference type="NCBI Taxonomy" id="7116"/>
    <lineage>
        <taxon>Eukaryota</taxon>
        <taxon>Metazoa</taxon>
        <taxon>Ecdysozoa</taxon>
        <taxon>Arthropoda</taxon>
        <taxon>Hexapoda</taxon>
        <taxon>Insecta</taxon>
        <taxon>Pterygota</taxon>
        <taxon>Neoptera</taxon>
        <taxon>Endopterygota</taxon>
        <taxon>Lepidoptera</taxon>
        <taxon>Glossata</taxon>
        <taxon>Ditrysia</taxon>
        <taxon>Papilionoidea</taxon>
        <taxon>Pieridae</taxon>
        <taxon>Pierinae</taxon>
        <taxon>Pieris</taxon>
    </lineage>
</organism>
<evidence type="ECO:0000256" key="2">
    <source>
        <dbReference type="ARBA" id="ARBA00022737"/>
    </source>
</evidence>
<dbReference type="InterPro" id="IPR001611">
    <property type="entry name" value="Leu-rich_rpt"/>
</dbReference>
<evidence type="ECO:0000313" key="3">
    <source>
        <dbReference type="EMBL" id="CAH4036974.1"/>
    </source>
</evidence>
<evidence type="ECO:0000313" key="4">
    <source>
        <dbReference type="Proteomes" id="UP001152562"/>
    </source>
</evidence>
<protein>
    <recommendedName>
        <fullName evidence="5">LRRNT domain-containing protein</fullName>
    </recommendedName>
</protein>
<gene>
    <name evidence="3" type="ORF">PIBRA_LOCUS12714</name>
</gene>
<dbReference type="PANTHER" id="PTHR48051:SF54">
    <property type="entry name" value="LEUCINE-RICH REPEAT-CONTAINING PROTEIN"/>
    <property type="match status" value="1"/>
</dbReference>
<dbReference type="InterPro" id="IPR003591">
    <property type="entry name" value="Leu-rich_rpt_typical-subtyp"/>
</dbReference>
<dbReference type="EMBL" id="CALOZG010000085">
    <property type="protein sequence ID" value="CAH4036974.1"/>
    <property type="molecule type" value="Genomic_DNA"/>
</dbReference>
<evidence type="ECO:0008006" key="5">
    <source>
        <dbReference type="Google" id="ProtNLM"/>
    </source>
</evidence>
<accession>A0A9P0U0D0</accession>
<proteinExistence type="predicted"/>
<comment type="caution">
    <text evidence="3">The sequence shown here is derived from an EMBL/GenBank/DDBJ whole genome shotgun (WGS) entry which is preliminary data.</text>
</comment>
<keyword evidence="4" id="KW-1185">Reference proteome</keyword>
<dbReference type="Pfam" id="PF13855">
    <property type="entry name" value="LRR_8"/>
    <property type="match status" value="1"/>
</dbReference>
<dbReference type="Proteomes" id="UP001152562">
    <property type="component" value="Unassembled WGS sequence"/>
</dbReference>
<keyword evidence="2" id="KW-0677">Repeat</keyword>
<dbReference type="SMART" id="SM00369">
    <property type="entry name" value="LRR_TYP"/>
    <property type="match status" value="4"/>
</dbReference>